<dbReference type="InterPro" id="IPR029510">
    <property type="entry name" value="Ald_DH_CS_GLU"/>
</dbReference>
<protein>
    <recommendedName>
        <fullName evidence="3">aldehyde dehydrogenase (NAD(+))</fullName>
        <ecNumber evidence="3">1.2.1.3</ecNumber>
    </recommendedName>
</protein>
<feature type="domain" description="Aldehyde dehydrogenase" evidence="7">
    <location>
        <begin position="12"/>
        <end position="472"/>
    </location>
</feature>
<gene>
    <name evidence="8" type="ORF">F0M18_08120</name>
</gene>
<evidence type="ECO:0000256" key="2">
    <source>
        <dbReference type="ARBA" id="ARBA00023002"/>
    </source>
</evidence>
<dbReference type="Gene3D" id="3.40.605.10">
    <property type="entry name" value="Aldehyde Dehydrogenase, Chain A, domain 1"/>
    <property type="match status" value="1"/>
</dbReference>
<evidence type="ECO:0000259" key="7">
    <source>
        <dbReference type="Pfam" id="PF00171"/>
    </source>
</evidence>
<dbReference type="PROSITE" id="PS00687">
    <property type="entry name" value="ALDEHYDE_DEHYDR_GLU"/>
    <property type="match status" value="1"/>
</dbReference>
<dbReference type="Pfam" id="PF00171">
    <property type="entry name" value="Aldedh"/>
    <property type="match status" value="1"/>
</dbReference>
<dbReference type="InterPro" id="IPR015590">
    <property type="entry name" value="Aldehyde_DH_dom"/>
</dbReference>
<evidence type="ECO:0000256" key="5">
    <source>
        <dbReference type="PROSITE-ProRule" id="PRU10007"/>
    </source>
</evidence>
<dbReference type="PROSITE" id="PS00070">
    <property type="entry name" value="ALDEHYDE_DEHYDR_CYS"/>
    <property type="match status" value="1"/>
</dbReference>
<evidence type="ECO:0000313" key="8">
    <source>
        <dbReference type="EMBL" id="KAA1192621.1"/>
    </source>
</evidence>
<dbReference type="FunFam" id="3.40.309.10:FF:000009">
    <property type="entry name" value="Aldehyde dehydrogenase A"/>
    <property type="match status" value="1"/>
</dbReference>
<dbReference type="GO" id="GO:0004029">
    <property type="term" value="F:aldehyde dehydrogenase (NAD+) activity"/>
    <property type="evidence" value="ECO:0007669"/>
    <property type="project" value="UniProtKB-EC"/>
</dbReference>
<dbReference type="InterPro" id="IPR016163">
    <property type="entry name" value="Ald_DH_C"/>
</dbReference>
<dbReference type="CDD" id="cd07139">
    <property type="entry name" value="ALDH_AldA-Rv0768"/>
    <property type="match status" value="1"/>
</dbReference>
<evidence type="ECO:0000256" key="4">
    <source>
        <dbReference type="ARBA" id="ARBA00049194"/>
    </source>
</evidence>
<dbReference type="InterPro" id="IPR016161">
    <property type="entry name" value="Ald_DH/histidinol_DH"/>
</dbReference>
<evidence type="ECO:0000256" key="3">
    <source>
        <dbReference type="ARBA" id="ARBA00024226"/>
    </source>
</evidence>
<comment type="catalytic activity">
    <reaction evidence="4">
        <text>an aldehyde + NAD(+) + H2O = a carboxylate + NADH + 2 H(+)</text>
        <dbReference type="Rhea" id="RHEA:16185"/>
        <dbReference type="ChEBI" id="CHEBI:15377"/>
        <dbReference type="ChEBI" id="CHEBI:15378"/>
        <dbReference type="ChEBI" id="CHEBI:17478"/>
        <dbReference type="ChEBI" id="CHEBI:29067"/>
        <dbReference type="ChEBI" id="CHEBI:57540"/>
        <dbReference type="ChEBI" id="CHEBI:57945"/>
        <dbReference type="EC" id="1.2.1.3"/>
    </reaction>
</comment>
<keyword evidence="9" id="KW-1185">Reference proteome</keyword>
<dbReference type="AlphaFoldDB" id="A0A5B0X2W3"/>
<reference evidence="8 9" key="1">
    <citation type="submission" date="2019-09" db="EMBL/GenBank/DDBJ databases">
        <authorList>
            <person name="Chen X.-Y."/>
        </authorList>
    </citation>
    <scope>NUCLEOTIDE SEQUENCE [LARGE SCALE GENOMIC DNA]</scope>
    <source>
        <strain evidence="8 9">NY5</strain>
    </source>
</reference>
<feature type="active site" evidence="5">
    <location>
        <position position="248"/>
    </location>
</feature>
<proteinExistence type="inferred from homology"/>
<accession>A0A5B0X2W3</accession>
<dbReference type="InterPro" id="IPR016162">
    <property type="entry name" value="Ald_DH_N"/>
</dbReference>
<dbReference type="SUPFAM" id="SSF53720">
    <property type="entry name" value="ALDH-like"/>
    <property type="match status" value="1"/>
</dbReference>
<dbReference type="EC" id="1.2.1.3" evidence="3"/>
<dbReference type="Gene3D" id="3.40.309.10">
    <property type="entry name" value="Aldehyde Dehydrogenase, Chain A, domain 2"/>
    <property type="match status" value="1"/>
</dbReference>
<evidence type="ECO:0000256" key="1">
    <source>
        <dbReference type="ARBA" id="ARBA00009986"/>
    </source>
</evidence>
<sequence>MDYQNIFVGGQWREPASGKRISVECPANREIIGSCPEATEQDVDAAVNAAMAALAAPEWSATSGEDRASYIDALSAAIKSRTDDLAACAAQEIAAPYGFCKGQVAMARMTLKFYGQLARDYEFEERRQGYFGQVLVRKEPVGVVAAIVPFNGPLFAAMLKIGPALASGSTVVLKVPVETPLFSYVLAECIQEAGLPAGVINILAADRDASEHLVAHPDVAMASITGSVVAGRRVAEICGSQVKRAALELGGKSAAIVCADADLAIVVPELAKASVINSGQACAAQTRILIPRSRYEEYVSALADAYGSMKVGDPSDPETELGPMIHERHFNRVKACINAGVEEGARLVTGGGTPEHLEPGYFVEPTLLADVTNDMQVAREEIFGPVVCAIAYDDIDDAIGIANDSEMGLSGSVWTADVEAGIEIGRKIQTGNFTINGFSMDIAAPFGGYKSSGLGRELGEEGLQDYLEFKSINLPAG</sequence>
<dbReference type="EMBL" id="VTUX01000003">
    <property type="protein sequence ID" value="KAA1192621.1"/>
    <property type="molecule type" value="Genomic_DNA"/>
</dbReference>
<comment type="similarity">
    <text evidence="1 6">Belongs to the aldehyde dehydrogenase family.</text>
</comment>
<name>A0A5B0X2W3_9GAMM</name>
<dbReference type="RefSeq" id="WP_149610904.1">
    <property type="nucleotide sequence ID" value="NZ_VTUX01000003.1"/>
</dbReference>
<dbReference type="PANTHER" id="PTHR42804:SF1">
    <property type="entry name" value="ALDEHYDE DEHYDROGENASE-RELATED"/>
    <property type="match status" value="1"/>
</dbReference>
<evidence type="ECO:0000256" key="6">
    <source>
        <dbReference type="RuleBase" id="RU003345"/>
    </source>
</evidence>
<comment type="caution">
    <text evidence="8">The sequence shown here is derived from an EMBL/GenBank/DDBJ whole genome shotgun (WGS) entry which is preliminary data.</text>
</comment>
<evidence type="ECO:0000313" key="9">
    <source>
        <dbReference type="Proteomes" id="UP000323708"/>
    </source>
</evidence>
<organism evidence="8 9">
    <name type="scientific">Pseudohalioglobus sediminis</name>
    <dbReference type="NCBI Taxonomy" id="2606449"/>
    <lineage>
        <taxon>Bacteria</taxon>
        <taxon>Pseudomonadati</taxon>
        <taxon>Pseudomonadota</taxon>
        <taxon>Gammaproteobacteria</taxon>
        <taxon>Cellvibrionales</taxon>
        <taxon>Halieaceae</taxon>
        <taxon>Pseudohalioglobus</taxon>
    </lineage>
</organism>
<dbReference type="InterPro" id="IPR016160">
    <property type="entry name" value="Ald_DH_CS_CYS"/>
</dbReference>
<keyword evidence="2 6" id="KW-0560">Oxidoreductase</keyword>
<dbReference type="PANTHER" id="PTHR42804">
    <property type="entry name" value="ALDEHYDE DEHYDROGENASE"/>
    <property type="match status" value="1"/>
</dbReference>
<dbReference type="Proteomes" id="UP000323708">
    <property type="component" value="Unassembled WGS sequence"/>
</dbReference>